<evidence type="ECO:0000313" key="1">
    <source>
        <dbReference type="EMBL" id="OAE24785.1"/>
    </source>
</evidence>
<dbReference type="EMBL" id="LVLJ01002475">
    <property type="protein sequence ID" value="OAE24785.1"/>
    <property type="molecule type" value="Genomic_DNA"/>
</dbReference>
<accession>A0A176VXA3</accession>
<dbReference type="Proteomes" id="UP000077202">
    <property type="component" value="Unassembled WGS sequence"/>
</dbReference>
<gene>
    <name evidence="1" type="ORF">AXG93_108s1020</name>
</gene>
<sequence>MNEGATRLWTASYFKGCAGIPTADRQQDARSRVECTSLSADQARRAMDDKGRVLFSELRKKRTRCTDGSRSLIATETSGAQVLESIAASDHTLRTARVWVWGNCLKTESCVLWISGAESGFLHPTGLVLAAYQPRDKDHCSVGIVGNYFTSAQFHAMPAYPSILPGKISYRSELDVGGGSREACIKHLRSLYRQTVGGPVANEAIQPSFCGLAGWLRGEEASAAFPGRQAGRSRKS</sequence>
<organism evidence="1 2">
    <name type="scientific">Marchantia polymorpha subsp. ruderalis</name>
    <dbReference type="NCBI Taxonomy" id="1480154"/>
    <lineage>
        <taxon>Eukaryota</taxon>
        <taxon>Viridiplantae</taxon>
        <taxon>Streptophyta</taxon>
        <taxon>Embryophyta</taxon>
        <taxon>Marchantiophyta</taxon>
        <taxon>Marchantiopsida</taxon>
        <taxon>Marchantiidae</taxon>
        <taxon>Marchantiales</taxon>
        <taxon>Marchantiaceae</taxon>
        <taxon>Marchantia</taxon>
    </lineage>
</organism>
<keyword evidence="2" id="KW-1185">Reference proteome</keyword>
<name>A0A176VXA3_MARPO</name>
<dbReference type="AlphaFoldDB" id="A0A176VXA3"/>
<protein>
    <submittedName>
        <fullName evidence="1">Uncharacterized protein</fullName>
    </submittedName>
</protein>
<proteinExistence type="predicted"/>
<reference evidence="1" key="1">
    <citation type="submission" date="2016-03" db="EMBL/GenBank/DDBJ databases">
        <title>Mechanisms controlling the formation of the plant cell surface in tip-growing cells are functionally conserved among land plants.</title>
        <authorList>
            <person name="Honkanen S."/>
            <person name="Jones V.A."/>
            <person name="Morieri G."/>
            <person name="Champion C."/>
            <person name="Hetherington A.J."/>
            <person name="Kelly S."/>
            <person name="Saint-Marcoux D."/>
            <person name="Proust H."/>
            <person name="Prescott H."/>
            <person name="Dolan L."/>
        </authorList>
    </citation>
    <scope>NUCLEOTIDE SEQUENCE [LARGE SCALE GENOMIC DNA]</scope>
    <source>
        <tissue evidence="1">Whole gametophyte</tissue>
    </source>
</reference>
<comment type="caution">
    <text evidence="1">The sequence shown here is derived from an EMBL/GenBank/DDBJ whole genome shotgun (WGS) entry which is preliminary data.</text>
</comment>
<evidence type="ECO:0000313" key="2">
    <source>
        <dbReference type="Proteomes" id="UP000077202"/>
    </source>
</evidence>